<evidence type="ECO:0000256" key="1">
    <source>
        <dbReference type="ARBA" id="ARBA00023157"/>
    </source>
</evidence>
<dbReference type="SUPFAM" id="SSF50494">
    <property type="entry name" value="Trypsin-like serine proteases"/>
    <property type="match status" value="1"/>
</dbReference>
<dbReference type="CDD" id="cd00190">
    <property type="entry name" value="Tryp_SPc"/>
    <property type="match status" value="1"/>
</dbReference>
<dbReference type="PANTHER" id="PTHR24271:SF87">
    <property type="entry name" value="ARGININE ESTERASE-LIKE-RELATED"/>
    <property type="match status" value="1"/>
</dbReference>
<dbReference type="AlphaFoldDB" id="A0A3Q0RC00"/>
<dbReference type="STRING" id="61819.ENSACIP00000008131"/>
<dbReference type="InterPro" id="IPR001254">
    <property type="entry name" value="Trypsin_dom"/>
</dbReference>
<evidence type="ECO:0000313" key="5">
    <source>
        <dbReference type="Proteomes" id="UP000261340"/>
    </source>
</evidence>
<protein>
    <recommendedName>
        <fullName evidence="3">Peptidase S1 domain-containing protein</fullName>
    </recommendedName>
</protein>
<reference evidence="4" key="1">
    <citation type="submission" date="2025-08" db="UniProtKB">
        <authorList>
            <consortium name="Ensembl"/>
        </authorList>
    </citation>
    <scope>IDENTIFICATION</scope>
</reference>
<keyword evidence="1" id="KW-1015">Disulfide bond</keyword>
<keyword evidence="5" id="KW-1185">Reference proteome</keyword>
<dbReference type="PANTHER" id="PTHR24271">
    <property type="entry name" value="KALLIKREIN-RELATED"/>
    <property type="match status" value="1"/>
</dbReference>
<feature type="transmembrane region" description="Helical" evidence="2">
    <location>
        <begin position="6"/>
        <end position="28"/>
    </location>
</feature>
<proteinExistence type="predicted"/>
<dbReference type="Proteomes" id="UP000261340">
    <property type="component" value="Unplaced"/>
</dbReference>
<reference evidence="4" key="2">
    <citation type="submission" date="2025-09" db="UniProtKB">
        <authorList>
            <consortium name="Ensembl"/>
        </authorList>
    </citation>
    <scope>IDENTIFICATION</scope>
</reference>
<sequence>NNQKRFLFVFFYFHFFVCILSELTAGIINGKKAPKESLPYMVSLQNKRRHVCGGFVISEDFVATSAFCDGSPTHVVLGSHNLKKGYDEGIMKTMIFIVLMLCLQLSSKVQTGSKVQRIPLPPAEIKLKDNQVCQVAGWGLTETGAPADELRVVDVPVINPQVCQNEWGSLLANVICAGGYGTKKGFCQGDGGDPLVCSGIAVVIVSFSKKSDCEQPDSPHVYTDISKHLQWINKILKQELEVFKFCVRKRLM</sequence>
<dbReference type="Ensembl" id="ENSACIT00000008372.1">
    <property type="protein sequence ID" value="ENSACIP00000008131.1"/>
    <property type="gene ID" value="ENSACIG00000006378.1"/>
</dbReference>
<dbReference type="InterPro" id="IPR009003">
    <property type="entry name" value="Peptidase_S1_PA"/>
</dbReference>
<evidence type="ECO:0000256" key="2">
    <source>
        <dbReference type="SAM" id="Phobius"/>
    </source>
</evidence>
<dbReference type="GO" id="GO:0004252">
    <property type="term" value="F:serine-type endopeptidase activity"/>
    <property type="evidence" value="ECO:0007669"/>
    <property type="project" value="InterPro"/>
</dbReference>
<dbReference type="InterPro" id="IPR043504">
    <property type="entry name" value="Peptidase_S1_PA_chymotrypsin"/>
</dbReference>
<name>A0A3Q0RC00_AMPCI</name>
<keyword evidence="2" id="KW-0812">Transmembrane</keyword>
<dbReference type="Gene3D" id="2.40.10.10">
    <property type="entry name" value="Trypsin-like serine proteases"/>
    <property type="match status" value="2"/>
</dbReference>
<keyword evidence="2" id="KW-1133">Transmembrane helix</keyword>
<evidence type="ECO:0000259" key="3">
    <source>
        <dbReference type="PROSITE" id="PS50240"/>
    </source>
</evidence>
<dbReference type="OMA" id="KHLRWIN"/>
<dbReference type="GeneTree" id="ENSGT00910000144271"/>
<dbReference type="Pfam" id="PF00089">
    <property type="entry name" value="Trypsin"/>
    <property type="match status" value="1"/>
</dbReference>
<feature type="domain" description="Peptidase S1" evidence="3">
    <location>
        <begin position="27"/>
        <end position="237"/>
    </location>
</feature>
<evidence type="ECO:0000313" key="4">
    <source>
        <dbReference type="Ensembl" id="ENSACIP00000008131.1"/>
    </source>
</evidence>
<dbReference type="GO" id="GO:0006508">
    <property type="term" value="P:proteolysis"/>
    <property type="evidence" value="ECO:0007669"/>
    <property type="project" value="InterPro"/>
</dbReference>
<keyword evidence="2" id="KW-0472">Membrane</keyword>
<organism evidence="4 5">
    <name type="scientific">Amphilophus citrinellus</name>
    <name type="common">Midas cichlid</name>
    <name type="synonym">Cichlasoma citrinellum</name>
    <dbReference type="NCBI Taxonomy" id="61819"/>
    <lineage>
        <taxon>Eukaryota</taxon>
        <taxon>Metazoa</taxon>
        <taxon>Chordata</taxon>
        <taxon>Craniata</taxon>
        <taxon>Vertebrata</taxon>
        <taxon>Euteleostomi</taxon>
        <taxon>Actinopterygii</taxon>
        <taxon>Neopterygii</taxon>
        <taxon>Teleostei</taxon>
        <taxon>Neoteleostei</taxon>
        <taxon>Acanthomorphata</taxon>
        <taxon>Ovalentaria</taxon>
        <taxon>Cichlomorphae</taxon>
        <taxon>Cichliformes</taxon>
        <taxon>Cichlidae</taxon>
        <taxon>New World cichlids</taxon>
        <taxon>Cichlasomatinae</taxon>
        <taxon>Heroini</taxon>
        <taxon>Amphilophus</taxon>
    </lineage>
</organism>
<dbReference type="SMART" id="SM00020">
    <property type="entry name" value="Tryp_SPc"/>
    <property type="match status" value="1"/>
</dbReference>
<dbReference type="PROSITE" id="PS50240">
    <property type="entry name" value="TRYPSIN_DOM"/>
    <property type="match status" value="1"/>
</dbReference>
<accession>A0A3Q0RC00</accession>